<name>D0R028_9MARC</name>
<reference evidence="2" key="1">
    <citation type="journal article" date="2009" name="Curr. Genet.">
        <title>The complete mitochondrial genome sequence of the liverwort Pleurozia purpurea reveals extremely conservative mitochondrial genome evolution in liverworts.</title>
        <authorList>
            <person name="Wang B."/>
            <person name="Xue J."/>
            <person name="Li L."/>
            <person name="Liu Y."/>
            <person name="Qiu Y.L."/>
        </authorList>
    </citation>
    <scope>NUCLEOTIDE SEQUENCE</scope>
</reference>
<evidence type="ECO:0000256" key="1">
    <source>
        <dbReference type="SAM" id="MobiDB-lite"/>
    </source>
</evidence>
<dbReference type="EMBL" id="FJ999996">
    <property type="protein sequence ID" value="ACR19365.1"/>
    <property type="molecule type" value="Genomic_DNA"/>
</dbReference>
<geneLocation type="mitochondrion" evidence="2"/>
<proteinExistence type="predicted"/>
<gene>
    <name evidence="2" type="ORF">PlpuMp29</name>
</gene>
<dbReference type="RefSeq" id="YP_003275981.1">
    <property type="nucleotide sequence ID" value="NC_013444.1"/>
</dbReference>
<accession>D0R028</accession>
<dbReference type="AlphaFoldDB" id="D0R028"/>
<organism evidence="2">
    <name type="scientific">Pleurozia purpurea</name>
    <dbReference type="NCBI Taxonomy" id="280637"/>
    <lineage>
        <taxon>Eukaryota</taxon>
        <taxon>Viridiplantae</taxon>
        <taxon>Streptophyta</taxon>
        <taxon>Embryophyta</taxon>
        <taxon>Marchantiophyta</taxon>
        <taxon>Jungermanniopsida</taxon>
        <taxon>Metzgeriidae</taxon>
        <taxon>Pleuroziales</taxon>
        <taxon>Pleuroziaceae</taxon>
        <taxon>Pleurozia</taxon>
    </lineage>
</organism>
<keyword evidence="2" id="KW-0496">Mitochondrion</keyword>
<feature type="region of interest" description="Disordered" evidence="1">
    <location>
        <begin position="115"/>
        <end position="143"/>
    </location>
</feature>
<protein>
    <submittedName>
        <fullName evidence="2">Uncharacterized protein</fullName>
    </submittedName>
</protein>
<sequence>MVVPKYLVSGLPSVLRVVRRTASSHSVSYSYMARVALAPAALALVSLLAAINFDQCPPVLPNSQGFPAGRQRRFTQDVSDPREHSKVYSYYRGRCRTLQYRIVLICRRKGPDFVSSDTTKPRYCPTRPRGCLAESEPTQGSEQ</sequence>
<dbReference type="GeneID" id="8542284"/>
<evidence type="ECO:0000313" key="2">
    <source>
        <dbReference type="EMBL" id="ACR19365.1"/>
    </source>
</evidence>